<evidence type="ECO:0000256" key="1">
    <source>
        <dbReference type="SAM" id="Phobius"/>
    </source>
</evidence>
<dbReference type="AlphaFoldDB" id="A0A2S2P025"/>
<sequence>MTCNVVVNDNSSTRVAQSQRRTIILYNVHMTFKRRECLRIIKQQLLFGWLVAGQWSLSNLLLFMVLQSPSAVSVVWATQFHFTKSEKLLQCRYKSLVVE</sequence>
<dbReference type="EMBL" id="GGMR01010115">
    <property type="protein sequence ID" value="MBY22734.1"/>
    <property type="molecule type" value="Transcribed_RNA"/>
</dbReference>
<organism evidence="2">
    <name type="scientific">Schizaphis graminum</name>
    <name type="common">Green bug aphid</name>
    <dbReference type="NCBI Taxonomy" id="13262"/>
    <lineage>
        <taxon>Eukaryota</taxon>
        <taxon>Metazoa</taxon>
        <taxon>Ecdysozoa</taxon>
        <taxon>Arthropoda</taxon>
        <taxon>Hexapoda</taxon>
        <taxon>Insecta</taxon>
        <taxon>Pterygota</taxon>
        <taxon>Neoptera</taxon>
        <taxon>Paraneoptera</taxon>
        <taxon>Hemiptera</taxon>
        <taxon>Sternorrhyncha</taxon>
        <taxon>Aphidomorpha</taxon>
        <taxon>Aphidoidea</taxon>
        <taxon>Aphididae</taxon>
        <taxon>Aphidini</taxon>
        <taxon>Schizaphis</taxon>
    </lineage>
</organism>
<accession>A0A2S2P025</accession>
<reference evidence="2" key="1">
    <citation type="submission" date="2018-04" db="EMBL/GenBank/DDBJ databases">
        <title>Transcriptome of Schizaphis graminum biotype I.</title>
        <authorList>
            <person name="Scully E.D."/>
            <person name="Geib S.M."/>
            <person name="Palmer N.A."/>
            <person name="Koch K."/>
            <person name="Bradshaw J."/>
            <person name="Heng-Moss T."/>
            <person name="Sarath G."/>
        </authorList>
    </citation>
    <scope>NUCLEOTIDE SEQUENCE</scope>
</reference>
<keyword evidence="1" id="KW-1133">Transmembrane helix</keyword>
<protein>
    <submittedName>
        <fullName evidence="2">Uncharacterized protein</fullName>
    </submittedName>
</protein>
<gene>
    <name evidence="2" type="ORF">g.3063</name>
</gene>
<keyword evidence="1" id="KW-0812">Transmembrane</keyword>
<name>A0A2S2P025_SCHGA</name>
<feature type="transmembrane region" description="Helical" evidence="1">
    <location>
        <begin position="45"/>
        <end position="66"/>
    </location>
</feature>
<proteinExistence type="predicted"/>
<evidence type="ECO:0000313" key="2">
    <source>
        <dbReference type="EMBL" id="MBY22734.1"/>
    </source>
</evidence>
<keyword evidence="1" id="KW-0472">Membrane</keyword>